<feature type="transmembrane region" description="Helical" evidence="10">
    <location>
        <begin position="263"/>
        <end position="284"/>
    </location>
</feature>
<sequence length="657" mass="71851">MPKPVQGSGRYMAGLDGLRALAVLAVIAYHLGLSWAPGGFLGVSVFFVLSGYLITDILIAQWNETGRFDLKDFWLRRARRLLPAMLIMLAAIMLWVAIFDATPRPSMHEEALMSVLYVNNWWNIYHEVSYFESFGPPSPLGHFWSLAVEEQFYLLWPLLLLFGLRFVPRPGRLAGLMLIGATASALAMAILFVPGNDPSRVYYGTDTRAFGLLFGAALAVVWPSRKLTSNVSTRSRRILDLLGGAGLLVVLLMIWKTDEFGAFLYQGGFVLLSLATLVVVATLVHPASKLNKWLGCKPLRWIGVRSYGIYLWHYPIIILTTPAVDAGEGHALRALLQVIASIGVAALSWRYLEEPIRRGALGNMWKRVQKRRSVRAVGTKWVAWGSVVLVVLIFCAFQSLPETTMTSGSSATSSQATKVEQLEQKLDDGQIKDGKAEDGQKEDGKQETGEKKDGQKESGQSEGGGGDSVKGTGTADPKPPGNSAEPEKKEETDPAKGAERMPEQITAIGDSILLDVEPYLKDIFPSHVIDGKIGRQMAEAQDVVNRLLADGKLGDYVIIELGTNGMFPKKTLESILSSIGSSRHILLVNTRVPRKWEETVNSTLAEVVAEHPNTKLIDWHKASAGKDGYFSADGVHLTPQGAQAFAALVVDAIKSSR</sequence>
<evidence type="ECO:0000256" key="5">
    <source>
        <dbReference type="ARBA" id="ARBA00022692"/>
    </source>
</evidence>
<dbReference type="CDD" id="cd01840">
    <property type="entry name" value="SGNH_hydrolase_yrhL_like"/>
    <property type="match status" value="1"/>
</dbReference>
<keyword evidence="7 10" id="KW-0472">Membrane</keyword>
<feature type="transmembrane region" description="Helical" evidence="10">
    <location>
        <begin position="381"/>
        <end position="400"/>
    </location>
</feature>
<dbReference type="EMBL" id="JBHUIO010000013">
    <property type="protein sequence ID" value="MFD2172176.1"/>
    <property type="molecule type" value="Genomic_DNA"/>
</dbReference>
<feature type="transmembrane region" description="Helical" evidence="10">
    <location>
        <begin position="151"/>
        <end position="167"/>
    </location>
</feature>
<feature type="compositionally biased region" description="Basic and acidic residues" evidence="9">
    <location>
        <begin position="485"/>
        <end position="502"/>
    </location>
</feature>
<dbReference type="Proteomes" id="UP001597343">
    <property type="component" value="Unassembled WGS sequence"/>
</dbReference>
<feature type="transmembrane region" description="Helical" evidence="10">
    <location>
        <begin position="207"/>
        <end position="225"/>
    </location>
</feature>
<evidence type="ECO:0000256" key="9">
    <source>
        <dbReference type="SAM" id="MobiDB-lite"/>
    </source>
</evidence>
<evidence type="ECO:0000256" key="1">
    <source>
        <dbReference type="ARBA" id="ARBA00004651"/>
    </source>
</evidence>
<dbReference type="PANTHER" id="PTHR23028:SF53">
    <property type="entry name" value="ACYL_TRANSF_3 DOMAIN-CONTAINING PROTEIN"/>
    <property type="match status" value="1"/>
</dbReference>
<feature type="transmembrane region" description="Helical" evidence="10">
    <location>
        <begin position="174"/>
        <end position="195"/>
    </location>
</feature>
<dbReference type="GO" id="GO:0016746">
    <property type="term" value="F:acyltransferase activity"/>
    <property type="evidence" value="ECO:0007669"/>
    <property type="project" value="UniProtKB-KW"/>
</dbReference>
<feature type="compositionally biased region" description="Basic and acidic residues" evidence="9">
    <location>
        <begin position="424"/>
        <end position="456"/>
    </location>
</feature>
<keyword evidence="4 12" id="KW-0808">Transferase</keyword>
<evidence type="ECO:0000256" key="2">
    <source>
        <dbReference type="ARBA" id="ARBA00007400"/>
    </source>
</evidence>
<organism evidence="12 13">
    <name type="scientific">Tumebacillus lipolyticus</name>
    <dbReference type="NCBI Taxonomy" id="1280370"/>
    <lineage>
        <taxon>Bacteria</taxon>
        <taxon>Bacillati</taxon>
        <taxon>Bacillota</taxon>
        <taxon>Bacilli</taxon>
        <taxon>Bacillales</taxon>
        <taxon>Alicyclobacillaceae</taxon>
        <taxon>Tumebacillus</taxon>
    </lineage>
</organism>
<comment type="caution">
    <text evidence="12">The sequence shown here is derived from an EMBL/GenBank/DDBJ whole genome shotgun (WGS) entry which is preliminary data.</text>
</comment>
<evidence type="ECO:0000313" key="13">
    <source>
        <dbReference type="Proteomes" id="UP001597343"/>
    </source>
</evidence>
<keyword evidence="6 10" id="KW-1133">Transmembrane helix</keyword>
<keyword evidence="5 10" id="KW-0812">Transmembrane</keyword>
<dbReference type="Gene3D" id="3.40.50.1110">
    <property type="entry name" value="SGNH hydrolase"/>
    <property type="match status" value="1"/>
</dbReference>
<keyword evidence="8 12" id="KW-0012">Acyltransferase</keyword>
<gene>
    <name evidence="12" type="ORF">ACFSOY_19620</name>
</gene>
<feature type="transmembrane region" description="Helical" evidence="10">
    <location>
        <begin position="304"/>
        <end position="324"/>
    </location>
</feature>
<dbReference type="PANTHER" id="PTHR23028">
    <property type="entry name" value="ACETYLTRANSFERASE"/>
    <property type="match status" value="1"/>
</dbReference>
<evidence type="ECO:0000256" key="6">
    <source>
        <dbReference type="ARBA" id="ARBA00022989"/>
    </source>
</evidence>
<comment type="subcellular location">
    <subcellularLocation>
        <location evidence="1">Cell membrane</location>
        <topology evidence="1">Multi-pass membrane protein</topology>
    </subcellularLocation>
</comment>
<accession>A0ABW5A2Z7</accession>
<feature type="domain" description="Acyltransferase 3" evidence="11">
    <location>
        <begin position="13"/>
        <end position="349"/>
    </location>
</feature>
<dbReference type="InterPro" id="IPR036514">
    <property type="entry name" value="SGNH_hydro_sf"/>
</dbReference>
<dbReference type="Pfam" id="PF01757">
    <property type="entry name" value="Acyl_transf_3"/>
    <property type="match status" value="1"/>
</dbReference>
<feature type="region of interest" description="Disordered" evidence="9">
    <location>
        <begin position="424"/>
        <end position="502"/>
    </location>
</feature>
<name>A0ABW5A2Z7_9BACL</name>
<evidence type="ECO:0000259" key="11">
    <source>
        <dbReference type="Pfam" id="PF01757"/>
    </source>
</evidence>
<keyword evidence="13" id="KW-1185">Reference proteome</keyword>
<evidence type="ECO:0000256" key="7">
    <source>
        <dbReference type="ARBA" id="ARBA00023136"/>
    </source>
</evidence>
<proteinExistence type="inferred from homology"/>
<dbReference type="SUPFAM" id="SSF52266">
    <property type="entry name" value="SGNH hydrolase"/>
    <property type="match status" value="1"/>
</dbReference>
<evidence type="ECO:0000256" key="10">
    <source>
        <dbReference type="SAM" id="Phobius"/>
    </source>
</evidence>
<reference evidence="13" key="1">
    <citation type="journal article" date="2019" name="Int. J. Syst. Evol. Microbiol.">
        <title>The Global Catalogue of Microorganisms (GCM) 10K type strain sequencing project: providing services to taxonomists for standard genome sequencing and annotation.</title>
        <authorList>
            <consortium name="The Broad Institute Genomics Platform"/>
            <consortium name="The Broad Institute Genome Sequencing Center for Infectious Disease"/>
            <person name="Wu L."/>
            <person name="Ma J."/>
        </authorList>
    </citation>
    <scope>NUCLEOTIDE SEQUENCE [LARGE SCALE GENOMIC DNA]</scope>
    <source>
        <strain evidence="13">CGMCC 1.13574</strain>
    </source>
</reference>
<feature type="transmembrane region" description="Helical" evidence="10">
    <location>
        <begin position="81"/>
        <end position="99"/>
    </location>
</feature>
<feature type="transmembrane region" description="Helical" evidence="10">
    <location>
        <begin position="237"/>
        <end position="257"/>
    </location>
</feature>
<evidence type="ECO:0000256" key="3">
    <source>
        <dbReference type="ARBA" id="ARBA00022475"/>
    </source>
</evidence>
<dbReference type="RefSeq" id="WP_386049565.1">
    <property type="nucleotide sequence ID" value="NZ_JBHUIO010000013.1"/>
</dbReference>
<evidence type="ECO:0000256" key="4">
    <source>
        <dbReference type="ARBA" id="ARBA00022679"/>
    </source>
</evidence>
<evidence type="ECO:0000313" key="12">
    <source>
        <dbReference type="EMBL" id="MFD2172176.1"/>
    </source>
</evidence>
<dbReference type="InterPro" id="IPR050879">
    <property type="entry name" value="Acyltransferase_3"/>
</dbReference>
<protein>
    <submittedName>
        <fullName evidence="12">Acyltransferase family protein</fullName>
        <ecNumber evidence="12">2.3.1.-</ecNumber>
    </submittedName>
</protein>
<evidence type="ECO:0000256" key="8">
    <source>
        <dbReference type="ARBA" id="ARBA00023315"/>
    </source>
</evidence>
<feature type="transmembrane region" description="Helical" evidence="10">
    <location>
        <begin position="330"/>
        <end position="352"/>
    </location>
</feature>
<keyword evidence="3" id="KW-1003">Cell membrane</keyword>
<comment type="similarity">
    <text evidence="2">Belongs to the acyltransferase 3 family.</text>
</comment>
<dbReference type="EC" id="2.3.1.-" evidence="12"/>
<dbReference type="InterPro" id="IPR002656">
    <property type="entry name" value="Acyl_transf_3_dom"/>
</dbReference>
<feature type="transmembrane region" description="Helical" evidence="10">
    <location>
        <begin position="38"/>
        <end position="60"/>
    </location>
</feature>
<feature type="transmembrane region" description="Helical" evidence="10">
    <location>
        <begin position="12"/>
        <end position="32"/>
    </location>
</feature>